<sequence length="395" mass="43139">MSRLPAGPTSVFDRLLVLQDLSDYGLQWFRDIVAWLINWLRIATIQAFDDFSAVSGSLHQGGGNPSLLGTPVPSTAYNPGVIFQDPGGSNQIFGRIYDATTLGGSSPEMLVFGIVLLVVCVQGHTVAKVFNYGNTKLARRTRKSAWVGFFAIVTWYWLGVLVLYLAQGFTTVLIPDLTVNGGSYNTILDYMAEYVNVVINSNDIQQPGTGSVGGATGVNVLRNPVFLLPLYAVGALAAFAVRTIFMLRWLVLYVYLYAMPIGIALLFGNVPYVSTVAKRFVKHFFTWVLLPLPAGALLMVYDVLFNDLQLLGQVSGSPSTVQFLVGITFPVLLLWVTWKTFAYAEPIQQRVEAGAVEVASHVSAEVTGTGATQRVIERNVETESYRRTNDDASGD</sequence>
<dbReference type="InterPro" id="IPR045782">
    <property type="entry name" value="TrbL_3"/>
</dbReference>
<feature type="transmembrane region" description="Helical" evidence="1">
    <location>
        <begin position="110"/>
        <end position="133"/>
    </location>
</feature>
<dbReference type="Pfam" id="PF19590">
    <property type="entry name" value="TrbL_3"/>
    <property type="match status" value="1"/>
</dbReference>
<organism evidence="2 3">
    <name type="scientific">Haloarchaeobius iranensis</name>
    <dbReference type="NCBI Taxonomy" id="996166"/>
    <lineage>
        <taxon>Archaea</taxon>
        <taxon>Methanobacteriati</taxon>
        <taxon>Methanobacteriota</taxon>
        <taxon>Stenosarchaea group</taxon>
        <taxon>Halobacteria</taxon>
        <taxon>Halobacteriales</taxon>
        <taxon>Halorubellaceae</taxon>
        <taxon>Haloarchaeobius</taxon>
    </lineage>
</organism>
<gene>
    <name evidence="2" type="ORF">SAMN05192554_104107</name>
</gene>
<evidence type="ECO:0000313" key="3">
    <source>
        <dbReference type="Proteomes" id="UP000199370"/>
    </source>
</evidence>
<keyword evidence="1" id="KW-1133">Transmembrane helix</keyword>
<dbReference type="AlphaFoldDB" id="A0A1G9UFZ5"/>
<protein>
    <submittedName>
        <fullName evidence="2">Type IV secretion system protein TrbL</fullName>
    </submittedName>
</protein>
<proteinExistence type="predicted"/>
<dbReference type="STRING" id="996166.SAMN05192554_104107"/>
<evidence type="ECO:0000313" key="2">
    <source>
        <dbReference type="EMBL" id="SDM58829.1"/>
    </source>
</evidence>
<feature type="transmembrane region" description="Helical" evidence="1">
    <location>
        <begin position="284"/>
        <end position="305"/>
    </location>
</feature>
<feature type="transmembrane region" description="Helical" evidence="1">
    <location>
        <begin position="252"/>
        <end position="272"/>
    </location>
</feature>
<feature type="transmembrane region" description="Helical" evidence="1">
    <location>
        <begin position="145"/>
        <end position="166"/>
    </location>
</feature>
<keyword evidence="1" id="KW-0472">Membrane</keyword>
<evidence type="ECO:0000256" key="1">
    <source>
        <dbReference type="SAM" id="Phobius"/>
    </source>
</evidence>
<dbReference type="OrthoDB" id="270253at2157"/>
<dbReference type="EMBL" id="FNIA01000004">
    <property type="protein sequence ID" value="SDM58829.1"/>
    <property type="molecule type" value="Genomic_DNA"/>
</dbReference>
<feature type="transmembrane region" description="Helical" evidence="1">
    <location>
        <begin position="317"/>
        <end position="338"/>
    </location>
</feature>
<dbReference type="Proteomes" id="UP000199370">
    <property type="component" value="Unassembled WGS sequence"/>
</dbReference>
<keyword evidence="1" id="KW-0812">Transmembrane</keyword>
<reference evidence="2 3" key="1">
    <citation type="submission" date="2016-10" db="EMBL/GenBank/DDBJ databases">
        <authorList>
            <person name="de Groot N.N."/>
        </authorList>
    </citation>
    <scope>NUCLEOTIDE SEQUENCE [LARGE SCALE GENOMIC DNA]</scope>
    <source>
        <strain evidence="3">EB21,IBRC-M 10013,KCTC 4048</strain>
    </source>
</reference>
<keyword evidence="3" id="KW-1185">Reference proteome</keyword>
<name>A0A1G9UFZ5_9EURY</name>
<accession>A0A1G9UFZ5</accession>
<dbReference type="RefSeq" id="WP_089731883.1">
    <property type="nucleotide sequence ID" value="NZ_FNIA01000004.1"/>
</dbReference>